<dbReference type="SUPFAM" id="SSF55154">
    <property type="entry name" value="CYTH-like phosphatases"/>
    <property type="match status" value="1"/>
</dbReference>
<dbReference type="InterPro" id="IPR023577">
    <property type="entry name" value="CYTH_domain"/>
</dbReference>
<reference evidence="3" key="1">
    <citation type="journal article" date="2019" name="Int. J. Syst. Evol. Microbiol.">
        <title>The Global Catalogue of Microorganisms (GCM) 10K type strain sequencing project: providing services to taxonomists for standard genome sequencing and annotation.</title>
        <authorList>
            <consortium name="The Broad Institute Genomics Platform"/>
            <consortium name="The Broad Institute Genome Sequencing Center for Infectious Disease"/>
            <person name="Wu L."/>
            <person name="Ma J."/>
        </authorList>
    </citation>
    <scope>NUCLEOTIDE SEQUENCE [LARGE SCALE GENOMIC DNA]</scope>
    <source>
        <strain evidence="3">TBRC 1826</strain>
    </source>
</reference>
<dbReference type="RefSeq" id="WP_378529440.1">
    <property type="nucleotide sequence ID" value="NZ_JBHSBH010000003.1"/>
</dbReference>
<sequence>MPIEAELKARVRNVKDTRERLRSRAIERTAVYRDTYYDRPGQELTSEGRELRVRVVEWDTDRRVLLTYKAPAVDEASGSKPEHETRVGSPEVLDEILHGLGFEHHVRLVKHCANFTFTAEDREFTATLVTVPELDGTFLEVETLVADEELTEGLAAVRRVIADLGINDDDLTTEQYTDAVRQKRA</sequence>
<accession>A0ABV8FI29</accession>
<protein>
    <submittedName>
        <fullName evidence="2">Class IV adenylate cyclase</fullName>
    </submittedName>
</protein>
<keyword evidence="3" id="KW-1185">Reference proteome</keyword>
<proteinExistence type="predicted"/>
<comment type="caution">
    <text evidence="2">The sequence shown here is derived from an EMBL/GenBank/DDBJ whole genome shotgun (WGS) entry which is preliminary data.</text>
</comment>
<feature type="domain" description="CYTH" evidence="1">
    <location>
        <begin position="2"/>
        <end position="182"/>
    </location>
</feature>
<name>A0ABV8FI29_9ACTN</name>
<dbReference type="PROSITE" id="PS51707">
    <property type="entry name" value="CYTH"/>
    <property type="match status" value="1"/>
</dbReference>
<dbReference type="Pfam" id="PF01928">
    <property type="entry name" value="CYTH"/>
    <property type="match status" value="1"/>
</dbReference>
<evidence type="ECO:0000313" key="2">
    <source>
        <dbReference type="EMBL" id="MFC3994571.1"/>
    </source>
</evidence>
<dbReference type="InterPro" id="IPR008173">
    <property type="entry name" value="Adenylyl_cyclase_CyaB"/>
</dbReference>
<dbReference type="CDD" id="cd07890">
    <property type="entry name" value="CYTH-like_AC_IV-like"/>
    <property type="match status" value="1"/>
</dbReference>
<dbReference type="NCBIfam" id="TIGR00318">
    <property type="entry name" value="cyaB"/>
    <property type="match status" value="1"/>
</dbReference>
<dbReference type="EMBL" id="JBHSBH010000003">
    <property type="protein sequence ID" value="MFC3994571.1"/>
    <property type="molecule type" value="Genomic_DNA"/>
</dbReference>
<dbReference type="Proteomes" id="UP001595847">
    <property type="component" value="Unassembled WGS sequence"/>
</dbReference>
<dbReference type="InterPro" id="IPR033469">
    <property type="entry name" value="CYTH-like_dom_sf"/>
</dbReference>
<evidence type="ECO:0000313" key="3">
    <source>
        <dbReference type="Proteomes" id="UP001595847"/>
    </source>
</evidence>
<dbReference type="PANTHER" id="PTHR21028">
    <property type="entry name" value="SI:CH211-156B7.4"/>
    <property type="match status" value="1"/>
</dbReference>
<organism evidence="2 3">
    <name type="scientific">Nocardiopsis sediminis</name>
    <dbReference type="NCBI Taxonomy" id="1778267"/>
    <lineage>
        <taxon>Bacteria</taxon>
        <taxon>Bacillati</taxon>
        <taxon>Actinomycetota</taxon>
        <taxon>Actinomycetes</taxon>
        <taxon>Streptosporangiales</taxon>
        <taxon>Nocardiopsidaceae</taxon>
        <taxon>Nocardiopsis</taxon>
    </lineage>
</organism>
<dbReference type="Gene3D" id="2.40.320.10">
    <property type="entry name" value="Hypothetical Protein Pfu-838710-001"/>
    <property type="match status" value="1"/>
</dbReference>
<dbReference type="PANTHER" id="PTHR21028:SF2">
    <property type="entry name" value="CYTH DOMAIN-CONTAINING PROTEIN"/>
    <property type="match status" value="1"/>
</dbReference>
<evidence type="ECO:0000259" key="1">
    <source>
        <dbReference type="PROSITE" id="PS51707"/>
    </source>
</evidence>
<gene>
    <name evidence="2" type="primary">cyaB</name>
    <name evidence="2" type="ORF">ACFOVU_01485</name>
</gene>
<dbReference type="SMART" id="SM01118">
    <property type="entry name" value="CYTH"/>
    <property type="match status" value="1"/>
</dbReference>